<feature type="compositionally biased region" description="Basic and acidic residues" evidence="7">
    <location>
        <begin position="409"/>
        <end position="429"/>
    </location>
</feature>
<feature type="transmembrane region" description="Helical" evidence="8">
    <location>
        <begin position="55"/>
        <end position="74"/>
    </location>
</feature>
<gene>
    <name evidence="9" type="ORF">GTW51_20600</name>
</gene>
<keyword evidence="5 8" id="KW-1133">Transmembrane helix</keyword>
<reference evidence="9 10" key="1">
    <citation type="submission" date="2020-01" db="EMBL/GenBank/DDBJ databases">
        <title>Genomes of bacteria type strains.</title>
        <authorList>
            <person name="Chen J."/>
            <person name="Zhu S."/>
            <person name="Chen J."/>
        </authorList>
    </citation>
    <scope>NUCLEOTIDE SEQUENCE [LARGE SCALE GENOMIC DNA]</scope>
    <source>
        <strain evidence="9 10">KCTC 52919</strain>
    </source>
</reference>
<keyword evidence="2" id="KW-0813">Transport</keyword>
<accession>A0A6L9MNC8</accession>
<keyword evidence="3" id="KW-1003">Cell membrane</keyword>
<evidence type="ECO:0000256" key="2">
    <source>
        <dbReference type="ARBA" id="ARBA00022448"/>
    </source>
</evidence>
<dbReference type="PANTHER" id="PTHR23513">
    <property type="entry name" value="INTEGRAL MEMBRANE EFFLUX PROTEIN-RELATED"/>
    <property type="match status" value="1"/>
</dbReference>
<dbReference type="GO" id="GO:0005886">
    <property type="term" value="C:plasma membrane"/>
    <property type="evidence" value="ECO:0007669"/>
    <property type="project" value="UniProtKB-SubCell"/>
</dbReference>
<dbReference type="CDD" id="cd06173">
    <property type="entry name" value="MFS_MefA_like"/>
    <property type="match status" value="1"/>
</dbReference>
<protein>
    <submittedName>
        <fullName evidence="9">MFS transporter</fullName>
    </submittedName>
</protein>
<feature type="transmembrane region" description="Helical" evidence="8">
    <location>
        <begin position="149"/>
        <end position="169"/>
    </location>
</feature>
<feature type="transmembrane region" description="Helical" evidence="8">
    <location>
        <begin position="251"/>
        <end position="269"/>
    </location>
</feature>
<dbReference type="Proteomes" id="UP000476332">
    <property type="component" value="Unassembled WGS sequence"/>
</dbReference>
<keyword evidence="6 8" id="KW-0472">Membrane</keyword>
<evidence type="ECO:0000313" key="9">
    <source>
        <dbReference type="EMBL" id="NDV89076.1"/>
    </source>
</evidence>
<evidence type="ECO:0000256" key="3">
    <source>
        <dbReference type="ARBA" id="ARBA00022475"/>
    </source>
</evidence>
<sequence length="460" mass="48757">MLAVLRHRTYRHLFAAQVLSLIGTGLTTVALGLLAYDLAGADAGAVLGTALAIKMIAYVGVSQFAGVLTGFLPRRTLLVGLDLARAAFVLVLPFVTEIWQVYALVFAFQSMSALFTPTFQGTIPDILPDEREYTNALSLSRLAYDLESLFSPLLAALLLTVISFHWLFLGTVFGFLASAALVVSVELPVAETAAGGRFVDKLTRGIRVYLATPRLRGLLALSFAASSGGSMVIVNTVVLVRADLGGTNDDVAFLFAAYGLGSMAVAIVLSRILDRVPTRTVMLAGASAMAGLLVVASLGPGWTGSLALWALLGAAASAIGTPGALLLRRSSDADSRPAVFAAQFALSHACWLVTYPAAGWLGATIGLAPTFLVMAAGAAAGVAAALYFWPAKDSVEVEHVHQAFEHDTPHVHDDHHRHEHEGWEGPEPHRHPHRHQPLRHRHALVIDDHHATWPTGTAGG</sequence>
<keyword evidence="4 8" id="KW-0812">Transmembrane</keyword>
<evidence type="ECO:0000256" key="7">
    <source>
        <dbReference type="SAM" id="MobiDB-lite"/>
    </source>
</evidence>
<evidence type="ECO:0000256" key="8">
    <source>
        <dbReference type="SAM" id="Phobius"/>
    </source>
</evidence>
<evidence type="ECO:0000256" key="5">
    <source>
        <dbReference type="ARBA" id="ARBA00022989"/>
    </source>
</evidence>
<evidence type="ECO:0000256" key="1">
    <source>
        <dbReference type="ARBA" id="ARBA00004651"/>
    </source>
</evidence>
<dbReference type="RefSeq" id="WP_163045925.1">
    <property type="nucleotide sequence ID" value="NZ_JAAAMJ010000026.1"/>
</dbReference>
<evidence type="ECO:0000256" key="4">
    <source>
        <dbReference type="ARBA" id="ARBA00022692"/>
    </source>
</evidence>
<dbReference type="EMBL" id="JAAAMJ010000026">
    <property type="protein sequence ID" value="NDV89076.1"/>
    <property type="molecule type" value="Genomic_DNA"/>
</dbReference>
<feature type="transmembrane region" description="Helical" evidence="8">
    <location>
        <begin position="339"/>
        <end position="361"/>
    </location>
</feature>
<feature type="transmembrane region" description="Helical" evidence="8">
    <location>
        <begin position="367"/>
        <end position="389"/>
    </location>
</feature>
<name>A0A6L9MNC8_9HYPH</name>
<evidence type="ECO:0000313" key="10">
    <source>
        <dbReference type="Proteomes" id="UP000476332"/>
    </source>
</evidence>
<proteinExistence type="predicted"/>
<dbReference type="InterPro" id="IPR036259">
    <property type="entry name" value="MFS_trans_sf"/>
</dbReference>
<organism evidence="9 10">
    <name type="scientific">Aurantimonas aggregata</name>
    <dbReference type="NCBI Taxonomy" id="2047720"/>
    <lineage>
        <taxon>Bacteria</taxon>
        <taxon>Pseudomonadati</taxon>
        <taxon>Pseudomonadota</taxon>
        <taxon>Alphaproteobacteria</taxon>
        <taxon>Hyphomicrobiales</taxon>
        <taxon>Aurantimonadaceae</taxon>
        <taxon>Aurantimonas</taxon>
    </lineage>
</organism>
<feature type="transmembrane region" description="Helical" evidence="8">
    <location>
        <begin position="281"/>
        <end position="300"/>
    </location>
</feature>
<evidence type="ECO:0000256" key="6">
    <source>
        <dbReference type="ARBA" id="ARBA00023136"/>
    </source>
</evidence>
<dbReference type="AlphaFoldDB" id="A0A6L9MNC8"/>
<dbReference type="PANTHER" id="PTHR23513:SF6">
    <property type="entry name" value="MAJOR FACILITATOR SUPERFAMILY ASSOCIATED DOMAIN-CONTAINING PROTEIN"/>
    <property type="match status" value="1"/>
</dbReference>
<dbReference type="Gene3D" id="1.20.1250.20">
    <property type="entry name" value="MFS general substrate transporter like domains"/>
    <property type="match status" value="2"/>
</dbReference>
<feature type="region of interest" description="Disordered" evidence="7">
    <location>
        <begin position="409"/>
        <end position="436"/>
    </location>
</feature>
<dbReference type="SUPFAM" id="SSF103473">
    <property type="entry name" value="MFS general substrate transporter"/>
    <property type="match status" value="1"/>
</dbReference>
<comment type="subcellular location">
    <subcellularLocation>
        <location evidence="1">Cell membrane</location>
        <topology evidence="1">Multi-pass membrane protein</topology>
    </subcellularLocation>
</comment>
<dbReference type="Pfam" id="PF05977">
    <property type="entry name" value="MFS_3"/>
    <property type="match status" value="1"/>
</dbReference>
<dbReference type="InterPro" id="IPR010290">
    <property type="entry name" value="TM_effector"/>
</dbReference>
<feature type="transmembrane region" description="Helical" evidence="8">
    <location>
        <begin position="86"/>
        <end position="108"/>
    </location>
</feature>
<keyword evidence="10" id="KW-1185">Reference proteome</keyword>
<feature type="transmembrane region" description="Helical" evidence="8">
    <location>
        <begin position="12"/>
        <end position="35"/>
    </location>
</feature>
<feature type="transmembrane region" description="Helical" evidence="8">
    <location>
        <begin position="217"/>
        <end position="239"/>
    </location>
</feature>
<feature type="transmembrane region" description="Helical" evidence="8">
    <location>
        <begin position="306"/>
        <end position="327"/>
    </location>
</feature>
<comment type="caution">
    <text evidence="9">The sequence shown here is derived from an EMBL/GenBank/DDBJ whole genome shotgun (WGS) entry which is preliminary data.</text>
</comment>